<accession>A0AAU9J2Y4</accession>
<protein>
    <submittedName>
        <fullName evidence="1">Uncharacterized protein</fullName>
    </submittedName>
</protein>
<evidence type="ECO:0000313" key="2">
    <source>
        <dbReference type="Proteomes" id="UP001162131"/>
    </source>
</evidence>
<keyword evidence="2" id="KW-1185">Reference proteome</keyword>
<dbReference type="AlphaFoldDB" id="A0AAU9J2Y4"/>
<proteinExistence type="predicted"/>
<comment type="caution">
    <text evidence="1">The sequence shown here is derived from an EMBL/GenBank/DDBJ whole genome shotgun (WGS) entry which is preliminary data.</text>
</comment>
<name>A0AAU9J2Y4_9CILI</name>
<gene>
    <name evidence="1" type="ORF">BSTOLATCC_MIC15547</name>
</gene>
<evidence type="ECO:0000313" key="1">
    <source>
        <dbReference type="EMBL" id="CAG9316106.1"/>
    </source>
</evidence>
<sequence length="198" mass="23021">MKNNNNMPAFGYLKKLRSQAPYYQASNSEILEDLELLNCSIDRNTHENNLTADISLNFPKKRTRNIRKFEVSDEDEAVEGLASLMAKIKSMPKQAKSPQNLPQKQQENIQPQPLIQNYASFRNFNFQSLPYAFPQAFGWRNYMYPYPYPKQFQTQFISQPAQTRSSLNLNRRSMMHLAIAHMIAQNQQKVRNEGIAVN</sequence>
<dbReference type="EMBL" id="CAJZBQ010000015">
    <property type="protein sequence ID" value="CAG9316106.1"/>
    <property type="molecule type" value="Genomic_DNA"/>
</dbReference>
<organism evidence="1 2">
    <name type="scientific">Blepharisma stoltei</name>
    <dbReference type="NCBI Taxonomy" id="1481888"/>
    <lineage>
        <taxon>Eukaryota</taxon>
        <taxon>Sar</taxon>
        <taxon>Alveolata</taxon>
        <taxon>Ciliophora</taxon>
        <taxon>Postciliodesmatophora</taxon>
        <taxon>Heterotrichea</taxon>
        <taxon>Heterotrichida</taxon>
        <taxon>Blepharismidae</taxon>
        <taxon>Blepharisma</taxon>
    </lineage>
</organism>
<dbReference type="Proteomes" id="UP001162131">
    <property type="component" value="Unassembled WGS sequence"/>
</dbReference>
<reference evidence="1" key="1">
    <citation type="submission" date="2021-09" db="EMBL/GenBank/DDBJ databases">
        <authorList>
            <consortium name="AG Swart"/>
            <person name="Singh M."/>
            <person name="Singh A."/>
            <person name="Seah K."/>
            <person name="Emmerich C."/>
        </authorList>
    </citation>
    <scope>NUCLEOTIDE SEQUENCE</scope>
    <source>
        <strain evidence="1">ATCC30299</strain>
    </source>
</reference>